<evidence type="ECO:0000256" key="1">
    <source>
        <dbReference type="ARBA" id="ARBA00001667"/>
    </source>
</evidence>
<evidence type="ECO:0000256" key="6">
    <source>
        <dbReference type="ARBA" id="ARBA00023049"/>
    </source>
</evidence>
<comment type="cofactor">
    <cofactor evidence="2">
        <name>Zn(2+)</name>
        <dbReference type="ChEBI" id="CHEBI:29105"/>
    </cofactor>
</comment>
<dbReference type="Gene3D" id="1.20.120.20">
    <property type="entry name" value="Apolipoprotein"/>
    <property type="match status" value="1"/>
</dbReference>
<evidence type="ECO:0000256" key="7">
    <source>
        <dbReference type="SAM" id="Coils"/>
    </source>
</evidence>
<sequence>MAEGRIQGLSVGLGMESTEITRSMSEIKRSFRGLNSEAKVTSNNFKYGSRDAKTYKSTIDSLSDTTEKQRKNVEALGKRYQDVVEDQGASSKAAQTLATEYNKQADNLNRLENELSNVKSEFEEFNEAQRIAESRWTKAGESMDKFGDKTQKVGRGMQDVGKKVSLAVTTPILGFAAAAIKTGVDFDDSMAKVAAVSGATGDDLEALRQKAKDMGESTRFSASEAADGLNYMALAGWSTEEMLGGLDGVMSLAAASGEDLGSVSDIVTDSLSAFGLEAKDSSYFADVLAQTSANANTDVTGLGDAFKYVAPVAGAMGYTVEDTAKAIGLMSDSGIKGEKAGTALRTMMTNLAKPTKAMQEEMDNLGISLTNTDGSMKTFDEIMVDLRSSFSGLNEEQQASAAATIFGKEAMSGALAVINTTGDSFDDLGNKISNSEGAAKKMADTMEGTLGGVWREIKSGIEGFSISVYETMLPTLEKMSEKILNAIQWLNDLSPRAKTLGVVFAGVAAAIGPLLVVGGSLLIFFGSILKTLAPVMTNIAKAGGLLKYLRFAFIGLTGPVGITVGVIAGLATAFMVAYQRSETFRNFIRDLRPKFVDAWKGVMEFKDKVLQAVSGITAMFKNDWMAGMSILQKMGMGDDQILKVQNGVIKVKRFFHDLKQGISAAFSSIGSFASDMFGQIKSFWQSDGQQTMTAFGNAINLIKSGVSFAMPYIQKTVSVALKLTLSIVKMVWQNIQGIIRGGLNIVMGLTKVFTGIFTGDFSKMWEGVKQTFKGSIQLIWNGFQLLFYGRIIKGVGSLVKIFAGSIRSLWTRVVGFFKGMADGVASRMTGMRTGVTQTASNLVSRVVQFFKNLHTNLTVTAGNIRSGVQRPFSAMREFVSNSVSRLREGAVNGFTRLKERATKMVTDLKDNVSDRFGDIVKGARELPGKMGSAITNAKGKAVDGIKSLGSSMLSQLEKVINFLIDGMNNVLGKLGIKDLIGNVTLNKGSNGSRSRASAGGYQAARLSTGGELTRDTMAIVNDKGPGNGRNGFVQEIIERRDGKLEMPKGRDVLVGLGKGDTVHNGATVQALKMSGMLPRFSTGIGSGTDKKNEPKKKKGLWGTIGDVMSNAWDYIKHPGKALSAIVDSISPDWSSLGGFAKTAAKGAFGFAKDKALDWLTGIFKDNEGGEVNGSSILGRKITAKFGKYPAAIARQLGVTDHYGLDTAHRYEKLTSPVSGKVSRVWHDKFGGNAIQISAGDLTWWFMHMQSIARKVGDMVKAGSTSLGITGNTGLRTTGYHLHTQAMKGGIGNRFAINPLPLLQKANSHLLGGRTLTDGLFNLHGGEYIINPKKPTEAMKLLALAGKELTGKSKQTRQLPTPTGGGGDTRNLENKLDQLIELMGMMLTSSQNIEQKENVLDARSLSNEFDKLIQSKHRLRNRYSQ</sequence>
<evidence type="ECO:0000259" key="10">
    <source>
        <dbReference type="Pfam" id="PF01551"/>
    </source>
</evidence>
<keyword evidence="9" id="KW-1133">Transmembrane helix</keyword>
<proteinExistence type="inferred from homology"/>
<evidence type="ECO:0000313" key="13">
    <source>
        <dbReference type="Proteomes" id="UP001595637"/>
    </source>
</evidence>
<accession>A0ABV7N4T8</accession>
<feature type="coiled-coil region" evidence="7">
    <location>
        <begin position="94"/>
        <end position="128"/>
    </location>
</feature>
<dbReference type="Pfam" id="PF01551">
    <property type="entry name" value="Peptidase_M23"/>
    <property type="match status" value="1"/>
</dbReference>
<reference evidence="13" key="1">
    <citation type="journal article" date="2019" name="Int. J. Syst. Evol. Microbiol.">
        <title>The Global Catalogue of Microorganisms (GCM) 10K type strain sequencing project: providing services to taxonomists for standard genome sequencing and annotation.</title>
        <authorList>
            <consortium name="The Broad Institute Genomics Platform"/>
            <consortium name="The Broad Institute Genome Sequencing Center for Infectious Disease"/>
            <person name="Wu L."/>
            <person name="Ma J."/>
        </authorList>
    </citation>
    <scope>NUCLEOTIDE SEQUENCE [LARGE SCALE GENOMIC DNA]</scope>
    <source>
        <strain evidence="13">CCM 7756</strain>
    </source>
</reference>
<dbReference type="InterPro" id="IPR011055">
    <property type="entry name" value="Dup_hybrid_motif"/>
</dbReference>
<keyword evidence="9" id="KW-0812">Transmembrane</keyword>
<gene>
    <name evidence="12" type="ORF">ACFOEO_06100</name>
</gene>
<keyword evidence="9" id="KW-0472">Membrane</keyword>
<name>A0ABV7N4T8_9STAP</name>
<dbReference type="Proteomes" id="UP001595637">
    <property type="component" value="Unassembled WGS sequence"/>
</dbReference>
<dbReference type="PANTHER" id="PTHR37813">
    <property type="entry name" value="FELS-2 PROPHAGE PROTEIN"/>
    <property type="match status" value="1"/>
</dbReference>
<keyword evidence="7" id="KW-0175">Coiled coil</keyword>
<organism evidence="12 13">
    <name type="scientific">Salinicoccus sesuvii</name>
    <dbReference type="NCBI Taxonomy" id="868281"/>
    <lineage>
        <taxon>Bacteria</taxon>
        <taxon>Bacillati</taxon>
        <taxon>Bacillota</taxon>
        <taxon>Bacilli</taxon>
        <taxon>Bacillales</taxon>
        <taxon>Staphylococcaceae</taxon>
        <taxon>Salinicoccus</taxon>
    </lineage>
</organism>
<keyword evidence="13" id="KW-1185">Reference proteome</keyword>
<dbReference type="RefSeq" id="WP_380653151.1">
    <property type="nucleotide sequence ID" value="NZ_JBHRVQ010000001.1"/>
</dbReference>
<evidence type="ECO:0000313" key="12">
    <source>
        <dbReference type="EMBL" id="MFC3388137.1"/>
    </source>
</evidence>
<keyword evidence="5" id="KW-1188">Viral release from host cell</keyword>
<evidence type="ECO:0000259" key="11">
    <source>
        <dbReference type="Pfam" id="PF10145"/>
    </source>
</evidence>
<dbReference type="SUPFAM" id="SSF51261">
    <property type="entry name" value="Duplicated hybrid motif"/>
    <property type="match status" value="1"/>
</dbReference>
<evidence type="ECO:0000256" key="4">
    <source>
        <dbReference type="ARBA" id="ARBA00012322"/>
    </source>
</evidence>
<comment type="catalytic activity">
    <reaction evidence="1">
        <text>Hydrolysis of the -Gly-|-Gly- bond in the pentaglycine inter-peptide link joining staphylococcal cell wall peptidoglycans.</text>
        <dbReference type="EC" id="3.4.24.75"/>
    </reaction>
</comment>
<dbReference type="Pfam" id="PF10145">
    <property type="entry name" value="PhageMin_Tail"/>
    <property type="match status" value="1"/>
</dbReference>
<evidence type="ECO:0000256" key="9">
    <source>
        <dbReference type="SAM" id="Phobius"/>
    </source>
</evidence>
<dbReference type="Gene3D" id="2.70.70.10">
    <property type="entry name" value="Glucose Permease (Domain IIA)"/>
    <property type="match status" value="1"/>
</dbReference>
<dbReference type="NCBIfam" id="TIGR01760">
    <property type="entry name" value="tape_meas_TP901"/>
    <property type="match status" value="1"/>
</dbReference>
<feature type="domain" description="Phage tail tape measure protein" evidence="11">
    <location>
        <begin position="208"/>
        <end position="407"/>
    </location>
</feature>
<dbReference type="CDD" id="cd12797">
    <property type="entry name" value="M23_peptidase"/>
    <property type="match status" value="1"/>
</dbReference>
<dbReference type="EC" id="3.4.24.75" evidence="4"/>
<feature type="compositionally biased region" description="Polar residues" evidence="8">
    <location>
        <begin position="1351"/>
        <end position="1360"/>
    </location>
</feature>
<evidence type="ECO:0000256" key="2">
    <source>
        <dbReference type="ARBA" id="ARBA00001947"/>
    </source>
</evidence>
<keyword evidence="6" id="KW-0482">Metalloprotease</keyword>
<comment type="similarity">
    <text evidence="3">Belongs to the peptidase M23B family.</text>
</comment>
<feature type="domain" description="M23ase beta-sheet core" evidence="10">
    <location>
        <begin position="1200"/>
        <end position="1289"/>
    </location>
</feature>
<dbReference type="PANTHER" id="PTHR37813:SF1">
    <property type="entry name" value="FELS-2 PROPHAGE PROTEIN"/>
    <property type="match status" value="1"/>
</dbReference>
<keyword evidence="6" id="KW-0645">Protease</keyword>
<keyword evidence="6" id="KW-0378">Hydrolase</keyword>
<protein>
    <recommendedName>
        <fullName evidence="4">lysostaphin</fullName>
        <ecNumber evidence="4">3.4.24.75</ecNumber>
    </recommendedName>
</protein>
<dbReference type="InterPro" id="IPR016047">
    <property type="entry name" value="M23ase_b-sheet_dom"/>
</dbReference>
<evidence type="ECO:0000256" key="8">
    <source>
        <dbReference type="SAM" id="MobiDB-lite"/>
    </source>
</evidence>
<evidence type="ECO:0000256" key="5">
    <source>
        <dbReference type="ARBA" id="ARBA00022612"/>
    </source>
</evidence>
<dbReference type="EMBL" id="JBHRVQ010000001">
    <property type="protein sequence ID" value="MFC3388137.1"/>
    <property type="molecule type" value="Genomic_DNA"/>
</dbReference>
<dbReference type="SUPFAM" id="SSF58113">
    <property type="entry name" value="Apolipoprotein A-I"/>
    <property type="match status" value="1"/>
</dbReference>
<dbReference type="InterPro" id="IPR010090">
    <property type="entry name" value="Phage_tape_meas"/>
</dbReference>
<evidence type="ECO:0000256" key="3">
    <source>
        <dbReference type="ARBA" id="ARBA00006646"/>
    </source>
</evidence>
<feature type="transmembrane region" description="Helical" evidence="9">
    <location>
        <begin position="548"/>
        <end position="578"/>
    </location>
</feature>
<comment type="caution">
    <text evidence="12">The sequence shown here is derived from an EMBL/GenBank/DDBJ whole genome shotgun (WGS) entry which is preliminary data.</text>
</comment>
<feature type="region of interest" description="Disordered" evidence="8">
    <location>
        <begin position="1350"/>
        <end position="1371"/>
    </location>
</feature>
<feature type="transmembrane region" description="Helical" evidence="9">
    <location>
        <begin position="500"/>
        <end position="527"/>
    </location>
</feature>